<reference evidence="2 3" key="1">
    <citation type="submission" date="2023-07" db="EMBL/GenBank/DDBJ databases">
        <title>Genomic Encyclopedia of Type Strains, Phase IV (KMG-IV): sequencing the most valuable type-strain genomes for metagenomic binning, comparative biology and taxonomic classification.</title>
        <authorList>
            <person name="Goeker M."/>
        </authorList>
    </citation>
    <scope>NUCLEOTIDE SEQUENCE [LARGE SCALE GENOMIC DNA]</scope>
    <source>
        <strain evidence="2 3">DSM 17740</strain>
    </source>
</reference>
<evidence type="ECO:0000313" key="2">
    <source>
        <dbReference type="EMBL" id="MDQ0339447.1"/>
    </source>
</evidence>
<gene>
    <name evidence="2" type="ORF">J2S00_002234</name>
</gene>
<dbReference type="Proteomes" id="UP001232445">
    <property type="component" value="Unassembled WGS sequence"/>
</dbReference>
<sequence length="34" mass="3822">MERMECVEGILKGLLLVLPFWLIVGIVVVVIILL</sequence>
<name>A0ABU0CTL9_9BACI</name>
<accession>A0ABU0CTL9</accession>
<evidence type="ECO:0000313" key="3">
    <source>
        <dbReference type="Proteomes" id="UP001232445"/>
    </source>
</evidence>
<evidence type="ECO:0000256" key="1">
    <source>
        <dbReference type="SAM" id="Phobius"/>
    </source>
</evidence>
<keyword evidence="1" id="KW-1133">Transmembrane helix</keyword>
<comment type="caution">
    <text evidence="2">The sequence shown here is derived from an EMBL/GenBank/DDBJ whole genome shotgun (WGS) entry which is preliminary data.</text>
</comment>
<dbReference type="EMBL" id="JAUSUQ010000007">
    <property type="protein sequence ID" value="MDQ0339447.1"/>
    <property type="molecule type" value="Genomic_DNA"/>
</dbReference>
<proteinExistence type="predicted"/>
<organism evidence="2 3">
    <name type="scientific">Caldalkalibacillus uzonensis</name>
    <dbReference type="NCBI Taxonomy" id="353224"/>
    <lineage>
        <taxon>Bacteria</taxon>
        <taxon>Bacillati</taxon>
        <taxon>Bacillota</taxon>
        <taxon>Bacilli</taxon>
        <taxon>Bacillales</taxon>
        <taxon>Bacillaceae</taxon>
        <taxon>Caldalkalibacillus</taxon>
    </lineage>
</organism>
<keyword evidence="3" id="KW-1185">Reference proteome</keyword>
<protein>
    <submittedName>
        <fullName evidence="2">Uncharacterized protein</fullName>
    </submittedName>
</protein>
<keyword evidence="1" id="KW-0812">Transmembrane</keyword>
<keyword evidence="1" id="KW-0472">Membrane</keyword>
<feature type="transmembrane region" description="Helical" evidence="1">
    <location>
        <begin position="12"/>
        <end position="33"/>
    </location>
</feature>